<proteinExistence type="predicted"/>
<evidence type="ECO:0000313" key="2">
    <source>
        <dbReference type="Proteomes" id="UP000214720"/>
    </source>
</evidence>
<organism evidence="1 2">
    <name type="scientific">Caballeronia sordidicola</name>
    <name type="common">Burkholderia sordidicola</name>
    <dbReference type="NCBI Taxonomy" id="196367"/>
    <lineage>
        <taxon>Bacteria</taxon>
        <taxon>Pseudomonadati</taxon>
        <taxon>Pseudomonadota</taxon>
        <taxon>Betaproteobacteria</taxon>
        <taxon>Burkholderiales</taxon>
        <taxon>Burkholderiaceae</taxon>
        <taxon>Caballeronia</taxon>
    </lineage>
</organism>
<comment type="caution">
    <text evidence="1">The sequence shown here is derived from an EMBL/GenBank/DDBJ whole genome shotgun (WGS) entry which is preliminary data.</text>
</comment>
<dbReference type="Proteomes" id="UP000214720">
    <property type="component" value="Unassembled WGS sequence"/>
</dbReference>
<sequence>MAGNGCGQFRTGNRVGWTVSARVGVAWALRGRYFAHGYLAARVEIAARLSA</sequence>
<evidence type="ECO:0000313" key="1">
    <source>
        <dbReference type="EMBL" id="OXC77763.1"/>
    </source>
</evidence>
<gene>
    <name evidence="1" type="ORF">BSU04_14840</name>
</gene>
<dbReference type="EMBL" id="MTHB01000094">
    <property type="protein sequence ID" value="OXC77763.1"/>
    <property type="molecule type" value="Genomic_DNA"/>
</dbReference>
<dbReference type="AlphaFoldDB" id="A0A226X337"/>
<reference evidence="2" key="1">
    <citation type="submission" date="2017-01" db="EMBL/GenBank/DDBJ databases">
        <title>Genome Analysis of Deinococcus marmoris KOPRI26562.</title>
        <authorList>
            <person name="Kim J.H."/>
            <person name="Oh H.-M."/>
        </authorList>
    </citation>
    <scope>NUCLEOTIDE SEQUENCE [LARGE SCALE GENOMIC DNA]</scope>
    <source>
        <strain evidence="2">PAMC 26633</strain>
    </source>
</reference>
<protein>
    <submittedName>
        <fullName evidence="1">Uncharacterized protein</fullName>
    </submittedName>
</protein>
<name>A0A226X337_CABSO</name>
<accession>A0A226X337</accession>